<reference evidence="2" key="1">
    <citation type="submission" date="2013-08" db="EMBL/GenBank/DDBJ databases">
        <authorList>
            <person name="Durkin A.S."/>
            <person name="Haft D.R."/>
            <person name="McCorrison J."/>
            <person name="Torralba M."/>
            <person name="Gillis M."/>
            <person name="Haft D.H."/>
            <person name="Methe B."/>
            <person name="Sutton G."/>
            <person name="Nelson K.E."/>
        </authorList>
    </citation>
    <scope>NUCLEOTIDE SEQUENCE [LARGE SCALE GENOMIC DNA]</scope>
    <source>
        <strain evidence="2">F0233</strain>
    </source>
</reference>
<gene>
    <name evidence="2" type="ORF">HMPREF0682_2472</name>
</gene>
<dbReference type="OrthoDB" id="4410976at2"/>
<proteinExistence type="predicted"/>
<sequence length="63" mass="6863">MEQRSITQEELGRLVGLAQPAVSKRLSGERRWQVDELVALSRAWGVSVDELIGSGPGREEAAS</sequence>
<comment type="caution">
    <text evidence="2">The sequence shown here is derived from an EMBL/GenBank/DDBJ whole genome shotgun (WGS) entry which is preliminary data.</text>
</comment>
<dbReference type="SMART" id="SM00530">
    <property type="entry name" value="HTH_XRE"/>
    <property type="match status" value="1"/>
</dbReference>
<evidence type="ECO:0000259" key="1">
    <source>
        <dbReference type="PROSITE" id="PS50943"/>
    </source>
</evidence>
<dbReference type="PROSITE" id="PS50943">
    <property type="entry name" value="HTH_CROC1"/>
    <property type="match status" value="1"/>
</dbReference>
<keyword evidence="3" id="KW-1185">Reference proteome</keyword>
<dbReference type="Gene3D" id="1.10.260.40">
    <property type="entry name" value="lambda repressor-like DNA-binding domains"/>
    <property type="match status" value="1"/>
</dbReference>
<protein>
    <submittedName>
        <fullName evidence="2">DNA-binding helix-turn-helix protein</fullName>
    </submittedName>
</protein>
<evidence type="ECO:0000313" key="2">
    <source>
        <dbReference type="EMBL" id="ERK54594.1"/>
    </source>
</evidence>
<dbReference type="RefSeq" id="WP_021797886.1">
    <property type="nucleotide sequence ID" value="NZ_ACVN02000210.1"/>
</dbReference>
<dbReference type="GeneID" id="95360021"/>
<dbReference type="EMBL" id="ACVN02000210">
    <property type="protein sequence ID" value="ERK54594.1"/>
    <property type="molecule type" value="Genomic_DNA"/>
</dbReference>
<dbReference type="Pfam" id="PF01381">
    <property type="entry name" value="HTH_3"/>
    <property type="match status" value="1"/>
</dbReference>
<keyword evidence="2" id="KW-0238">DNA-binding</keyword>
<dbReference type="SUPFAM" id="SSF47413">
    <property type="entry name" value="lambda repressor-like DNA-binding domains"/>
    <property type="match status" value="1"/>
</dbReference>
<feature type="domain" description="HTH cro/C1-type" evidence="1">
    <location>
        <begin position="2"/>
        <end position="51"/>
    </location>
</feature>
<dbReference type="InterPro" id="IPR010982">
    <property type="entry name" value="Lambda_DNA-bd_dom_sf"/>
</dbReference>
<dbReference type="InterPro" id="IPR001387">
    <property type="entry name" value="Cro/C1-type_HTH"/>
</dbReference>
<organism evidence="2 3">
    <name type="scientific">Propionibacterium acidifaciens F0233</name>
    <dbReference type="NCBI Taxonomy" id="553198"/>
    <lineage>
        <taxon>Bacteria</taxon>
        <taxon>Bacillati</taxon>
        <taxon>Actinomycetota</taxon>
        <taxon>Actinomycetes</taxon>
        <taxon>Propionibacteriales</taxon>
        <taxon>Propionibacteriaceae</taxon>
        <taxon>Propionibacterium</taxon>
    </lineage>
</organism>
<dbReference type="GO" id="GO:0003677">
    <property type="term" value="F:DNA binding"/>
    <property type="evidence" value="ECO:0007669"/>
    <property type="project" value="UniProtKB-KW"/>
</dbReference>
<dbReference type="AlphaFoldDB" id="U2QEJ4"/>
<accession>U2QEJ4</accession>
<dbReference type="CDD" id="cd00093">
    <property type="entry name" value="HTH_XRE"/>
    <property type="match status" value="1"/>
</dbReference>
<evidence type="ECO:0000313" key="3">
    <source>
        <dbReference type="Proteomes" id="UP000017052"/>
    </source>
</evidence>
<name>U2QEJ4_9ACTN</name>
<dbReference type="Proteomes" id="UP000017052">
    <property type="component" value="Unassembled WGS sequence"/>
</dbReference>